<evidence type="ECO:0000313" key="3">
    <source>
        <dbReference type="Proteomes" id="UP000730618"/>
    </source>
</evidence>
<feature type="chain" id="PRO_5045982012" description="Copper amine oxidase N-terminal domain-containing protein" evidence="1">
    <location>
        <begin position="28"/>
        <end position="347"/>
    </location>
</feature>
<feature type="signal peptide" evidence="1">
    <location>
        <begin position="1"/>
        <end position="27"/>
    </location>
</feature>
<evidence type="ECO:0008006" key="4">
    <source>
        <dbReference type="Google" id="ProtNLM"/>
    </source>
</evidence>
<sequence length="347" mass="39024">MKKLSTKLMTLVLALPIFMSSITPASAQTELSVTAKLPQFPVQVNGILIDTKHAKYPLLLYKDITYFPMTWDYTRALGLNVGWDPASGLEINQDALANDWSQDSSGLNDFQHSYEAVLPTYSIRVNGQSIDNAQEEYPILNFRGITYFPMTWRFTHDTFHLNTNWDAMSGFQIGTFDKQEGWKTTTREVGTQIRGVPLNVYWGVNPNNADTSEDGNVIFDPGTTMNFHFSATNIKDQLVSVTKPVSLEVEISRVPEGGSEWDKSTQELVWTGRLPVLEGDFASKGSTKTLSMFWDQKNSNGVQVPTGKYITRLKTPIFISYLSNNEDNFEVLDETSVNRGGRVFIVK</sequence>
<comment type="caution">
    <text evidence="2">The sequence shown here is derived from an EMBL/GenBank/DDBJ whole genome shotgun (WGS) entry which is preliminary data.</text>
</comment>
<evidence type="ECO:0000256" key="1">
    <source>
        <dbReference type="SAM" id="SignalP"/>
    </source>
</evidence>
<protein>
    <recommendedName>
        <fullName evidence="4">Copper amine oxidase N-terminal domain-containing protein</fullName>
    </recommendedName>
</protein>
<dbReference type="RefSeq" id="WP_218103284.1">
    <property type="nucleotide sequence ID" value="NZ_CAJVCE010000048.1"/>
</dbReference>
<keyword evidence="1" id="KW-0732">Signal</keyword>
<name>A0ABN7U0G8_9BACL</name>
<organism evidence="2 3">
    <name type="scientific">Paenibacillus allorhizosphaerae</name>
    <dbReference type="NCBI Taxonomy" id="2849866"/>
    <lineage>
        <taxon>Bacteria</taxon>
        <taxon>Bacillati</taxon>
        <taxon>Bacillota</taxon>
        <taxon>Bacilli</taxon>
        <taxon>Bacillales</taxon>
        <taxon>Paenibacillaceae</taxon>
        <taxon>Paenibacillus</taxon>
    </lineage>
</organism>
<dbReference type="EMBL" id="CAJVCE010000048">
    <property type="protein sequence ID" value="CAG7658779.1"/>
    <property type="molecule type" value="Genomic_DNA"/>
</dbReference>
<proteinExistence type="predicted"/>
<dbReference type="Proteomes" id="UP000730618">
    <property type="component" value="Unassembled WGS sequence"/>
</dbReference>
<keyword evidence="3" id="KW-1185">Reference proteome</keyword>
<gene>
    <name evidence="2" type="ORF">PAECIP111802_07162</name>
</gene>
<evidence type="ECO:0000313" key="2">
    <source>
        <dbReference type="EMBL" id="CAG7658779.1"/>
    </source>
</evidence>
<accession>A0ABN7U0G8</accession>
<reference evidence="2 3" key="1">
    <citation type="submission" date="2021-06" db="EMBL/GenBank/DDBJ databases">
        <authorList>
            <person name="Criscuolo A."/>
        </authorList>
    </citation>
    <scope>NUCLEOTIDE SEQUENCE [LARGE SCALE GENOMIC DNA]</scope>
    <source>
        <strain evidence="3">CIP 111802</strain>
    </source>
</reference>